<protein>
    <submittedName>
        <fullName evidence="2">Uncharacterized protein</fullName>
    </submittedName>
</protein>
<dbReference type="EMBL" id="PDCK01000044">
    <property type="protein sequence ID" value="PRQ26251.1"/>
    <property type="molecule type" value="Genomic_DNA"/>
</dbReference>
<keyword evidence="3" id="KW-1185">Reference proteome</keyword>
<organism evidence="2 3">
    <name type="scientific">Rosa chinensis</name>
    <name type="common">China rose</name>
    <dbReference type="NCBI Taxonomy" id="74649"/>
    <lineage>
        <taxon>Eukaryota</taxon>
        <taxon>Viridiplantae</taxon>
        <taxon>Streptophyta</taxon>
        <taxon>Embryophyta</taxon>
        <taxon>Tracheophyta</taxon>
        <taxon>Spermatophyta</taxon>
        <taxon>Magnoliopsida</taxon>
        <taxon>eudicotyledons</taxon>
        <taxon>Gunneridae</taxon>
        <taxon>Pentapetalae</taxon>
        <taxon>rosids</taxon>
        <taxon>fabids</taxon>
        <taxon>Rosales</taxon>
        <taxon>Rosaceae</taxon>
        <taxon>Rosoideae</taxon>
        <taxon>Rosoideae incertae sedis</taxon>
        <taxon>Rosa</taxon>
    </lineage>
</organism>
<reference evidence="2 3" key="1">
    <citation type="journal article" date="2018" name="Nat. Genet.">
        <title>The Rosa genome provides new insights in the design of modern roses.</title>
        <authorList>
            <person name="Bendahmane M."/>
        </authorList>
    </citation>
    <scope>NUCLEOTIDE SEQUENCE [LARGE SCALE GENOMIC DNA]</scope>
    <source>
        <strain evidence="3">cv. Old Blush</strain>
    </source>
</reference>
<feature type="chain" id="PRO_5015125989" evidence="1">
    <location>
        <begin position="18"/>
        <end position="182"/>
    </location>
</feature>
<dbReference type="Proteomes" id="UP000238479">
    <property type="component" value="Chromosome 6"/>
</dbReference>
<evidence type="ECO:0000313" key="2">
    <source>
        <dbReference type="EMBL" id="PRQ26251.1"/>
    </source>
</evidence>
<accession>A0A2P6PWE0</accession>
<keyword evidence="1" id="KW-0732">Signal</keyword>
<sequence>MFLTTHILCATREICLLQYAFLCSKVCNNDEWELNLLRRGANEWTKRNYSGYSKLKTIKGAAYHKEDEEFNFFDPDDKSLTFSTKNLRWRYFNIISPGTADIEEVPFKYFINYSQREKLKDKLELVENVSLSTCGTQMTVGTLVFSESITADAADDQSKRHQLKGVWIHPRFYQVSSNDQSW</sequence>
<name>A0A2P6PWE0_ROSCH</name>
<proteinExistence type="predicted"/>
<gene>
    <name evidence="2" type="ORF">RchiOBHm_Chr6g0292531</name>
</gene>
<evidence type="ECO:0000313" key="3">
    <source>
        <dbReference type="Proteomes" id="UP000238479"/>
    </source>
</evidence>
<evidence type="ECO:0000256" key="1">
    <source>
        <dbReference type="SAM" id="SignalP"/>
    </source>
</evidence>
<feature type="signal peptide" evidence="1">
    <location>
        <begin position="1"/>
        <end position="17"/>
    </location>
</feature>
<dbReference type="Gramene" id="PRQ26251">
    <property type="protein sequence ID" value="PRQ26251"/>
    <property type="gene ID" value="RchiOBHm_Chr6g0292531"/>
</dbReference>
<dbReference type="AlphaFoldDB" id="A0A2P6PWE0"/>
<comment type="caution">
    <text evidence="2">The sequence shown here is derived from an EMBL/GenBank/DDBJ whole genome shotgun (WGS) entry which is preliminary data.</text>
</comment>